<keyword evidence="2" id="KW-0472">Membrane</keyword>
<feature type="compositionally biased region" description="Gly residues" evidence="1">
    <location>
        <begin position="15"/>
        <end position="40"/>
    </location>
</feature>
<dbReference type="OrthoDB" id="4424918at2"/>
<dbReference type="GeneID" id="70783272"/>
<feature type="transmembrane region" description="Helical" evidence="2">
    <location>
        <begin position="189"/>
        <end position="215"/>
    </location>
</feature>
<feature type="transmembrane region" description="Helical" evidence="2">
    <location>
        <begin position="295"/>
        <end position="321"/>
    </location>
</feature>
<name>A0A2X4UBV0_9CORY</name>
<evidence type="ECO:0000313" key="3">
    <source>
        <dbReference type="EMBL" id="QPS58810.1"/>
    </source>
</evidence>
<dbReference type="RefSeq" id="WP_052319695.1">
    <property type="nucleotide sequence ID" value="NZ_CP065689.1"/>
</dbReference>
<keyword evidence="2" id="KW-0812">Transmembrane</keyword>
<sequence>MTNPFDSNRDPSGNQQGGNNGQNGFGSFGSNGGTSNGGNAYGSDQSGNQGGFGNNTTGGNSYGDNSYGGNTYGSDQNSYGNNAYGGDSYGGNSNSYGGNSYGENSYGAGQNTYGQGYQDPNAYGAGYQQQGAYGAGYQQQGAYAAGYQQQGAYAAGYQQQNGLTVSPPDAMDSVGQAFKGYFKQPMPGALAALAYFAVMGIGIFLPMFVFGIGAASTAATSYDPVTDTYSSGGAAGLGVLSILVLIVVYLSAILITAWMYAGCYSASRKIANGETVSFVDYFKGDNLKGIFGVHLCYIVIVVIGSFLIIPGIVAAVLFWAAPGIKADDPEKSIGDCFKESMNLVTSNFGQMLLFYIVFSIVVSLFMLIPIVGVLCALPLRGLGEFLFVRAVRQRPAMRWA</sequence>
<accession>A0A2X4UBV0</accession>
<evidence type="ECO:0000256" key="1">
    <source>
        <dbReference type="SAM" id="MobiDB-lite"/>
    </source>
</evidence>
<dbReference type="EMBL" id="CP065689">
    <property type="protein sequence ID" value="QPS58810.1"/>
    <property type="molecule type" value="Genomic_DNA"/>
</dbReference>
<feature type="transmembrane region" description="Helical" evidence="2">
    <location>
        <begin position="352"/>
        <end position="379"/>
    </location>
</feature>
<dbReference type="Proteomes" id="UP000594905">
    <property type="component" value="Chromosome"/>
</dbReference>
<dbReference type="AlphaFoldDB" id="A0A2X4UBV0"/>
<proteinExistence type="predicted"/>
<keyword evidence="6" id="KW-1185">Reference proteome</keyword>
<keyword evidence="2" id="KW-1133">Transmembrane helix</keyword>
<protein>
    <submittedName>
        <fullName evidence="4">Hypothetical membrane protein</fullName>
    </submittedName>
</protein>
<reference evidence="3 6" key="2">
    <citation type="submission" date="2020-12" db="EMBL/GenBank/DDBJ databases">
        <title>FDA dAtabase for Regulatory Grade micrObial Sequences (FDA-ARGOS): Supporting development and validation of Infectious Disease Dx tests.</title>
        <authorList>
            <person name="Sproer C."/>
            <person name="Gronow S."/>
            <person name="Severitt S."/>
            <person name="Schroder I."/>
            <person name="Tallon L."/>
            <person name="Sadzewicz L."/>
            <person name="Zhao X."/>
            <person name="Boylan J."/>
            <person name="Ott S."/>
            <person name="Bowen H."/>
            <person name="Vavikolanu K."/>
            <person name="Mehta A."/>
            <person name="Aluvathingal J."/>
            <person name="Nadendla S."/>
            <person name="Lowell S."/>
            <person name="Myers T."/>
            <person name="Yan Y."/>
            <person name="Sichtig H."/>
        </authorList>
    </citation>
    <scope>NUCLEOTIDE SEQUENCE [LARGE SCALE GENOMIC DNA]</scope>
    <source>
        <strain evidence="3 6">FDAARGOS_894</strain>
    </source>
</reference>
<dbReference type="Proteomes" id="UP000249264">
    <property type="component" value="Chromosome 1"/>
</dbReference>
<evidence type="ECO:0000256" key="2">
    <source>
        <dbReference type="SAM" id="Phobius"/>
    </source>
</evidence>
<evidence type="ECO:0000313" key="5">
    <source>
        <dbReference type="Proteomes" id="UP000249264"/>
    </source>
</evidence>
<feature type="transmembrane region" description="Helical" evidence="2">
    <location>
        <begin position="235"/>
        <end position="260"/>
    </location>
</feature>
<evidence type="ECO:0000313" key="6">
    <source>
        <dbReference type="Proteomes" id="UP000594905"/>
    </source>
</evidence>
<feature type="region of interest" description="Disordered" evidence="1">
    <location>
        <begin position="1"/>
        <end position="59"/>
    </location>
</feature>
<reference evidence="4 5" key="1">
    <citation type="submission" date="2018-06" db="EMBL/GenBank/DDBJ databases">
        <authorList>
            <consortium name="Pathogen Informatics"/>
            <person name="Doyle S."/>
        </authorList>
    </citation>
    <scope>NUCLEOTIDE SEQUENCE [LARGE SCALE GENOMIC DNA]</scope>
    <source>
        <strain evidence="4 5">NCTC10288</strain>
    </source>
</reference>
<gene>
    <name evidence="3" type="ORF">I6G51_07620</name>
    <name evidence="4" type="ORF">NCTC10288_01369</name>
</gene>
<evidence type="ECO:0000313" key="4">
    <source>
        <dbReference type="EMBL" id="SQI00065.1"/>
    </source>
</evidence>
<organism evidence="4 5">
    <name type="scientific">Corynebacterium minutissimum</name>
    <dbReference type="NCBI Taxonomy" id="38301"/>
    <lineage>
        <taxon>Bacteria</taxon>
        <taxon>Bacillati</taxon>
        <taxon>Actinomycetota</taxon>
        <taxon>Actinomycetes</taxon>
        <taxon>Mycobacteriales</taxon>
        <taxon>Corynebacteriaceae</taxon>
        <taxon>Corynebacterium</taxon>
    </lineage>
</organism>
<dbReference type="EMBL" id="LS483460">
    <property type="protein sequence ID" value="SQI00065.1"/>
    <property type="molecule type" value="Genomic_DNA"/>
</dbReference>
<dbReference type="KEGG" id="cmin:NCTC10288_01369"/>